<protein>
    <recommendedName>
        <fullName evidence="3">Branched-chain amino acid transport</fullName>
    </recommendedName>
</protein>
<feature type="transmembrane region" description="Helical" evidence="1">
    <location>
        <begin position="6"/>
        <end position="22"/>
    </location>
</feature>
<keyword evidence="1" id="KW-0472">Membrane</keyword>
<gene>
    <name evidence="2" type="ORF">AVDCRST_MAG70-525</name>
</gene>
<dbReference type="InterPro" id="IPR008407">
    <property type="entry name" value="Brnchd-chn_aa_trnsp_AzlD"/>
</dbReference>
<evidence type="ECO:0000313" key="2">
    <source>
        <dbReference type="EMBL" id="CAA9546103.1"/>
    </source>
</evidence>
<dbReference type="EMBL" id="CADCWH010000082">
    <property type="protein sequence ID" value="CAA9546103.1"/>
    <property type="molecule type" value="Genomic_DNA"/>
</dbReference>
<keyword evidence="1" id="KW-0812">Transmembrane</keyword>
<proteinExistence type="predicted"/>
<sequence length="102" mass="9832">MGDGNLSAYVAIVAMALVTYATRAGGPALVRRLPRSARMDGALGAVPGAVLMAIVAPAVVAAGPAGWAGAVIVLLVTARTGQVLLGIAAGILVVGAASGLGW</sequence>
<accession>A0A6J4UBR5</accession>
<feature type="transmembrane region" description="Helical" evidence="1">
    <location>
        <begin position="82"/>
        <end position="101"/>
    </location>
</feature>
<evidence type="ECO:0008006" key="3">
    <source>
        <dbReference type="Google" id="ProtNLM"/>
    </source>
</evidence>
<dbReference type="AlphaFoldDB" id="A0A6J4UBR5"/>
<evidence type="ECO:0000256" key="1">
    <source>
        <dbReference type="SAM" id="Phobius"/>
    </source>
</evidence>
<dbReference type="Pfam" id="PF05437">
    <property type="entry name" value="AzlD"/>
    <property type="match status" value="1"/>
</dbReference>
<feature type="transmembrane region" description="Helical" evidence="1">
    <location>
        <begin position="43"/>
        <end position="76"/>
    </location>
</feature>
<name>A0A6J4UBR5_9BACT</name>
<keyword evidence="1" id="KW-1133">Transmembrane helix</keyword>
<reference evidence="2" key="1">
    <citation type="submission" date="2020-02" db="EMBL/GenBank/DDBJ databases">
        <authorList>
            <person name="Meier V. D."/>
        </authorList>
    </citation>
    <scope>NUCLEOTIDE SEQUENCE</scope>
    <source>
        <strain evidence="2">AVDCRST_MAG70</strain>
    </source>
</reference>
<organism evidence="2">
    <name type="scientific">uncultured Thermomicrobiales bacterium</name>
    <dbReference type="NCBI Taxonomy" id="1645740"/>
    <lineage>
        <taxon>Bacteria</taxon>
        <taxon>Pseudomonadati</taxon>
        <taxon>Thermomicrobiota</taxon>
        <taxon>Thermomicrobia</taxon>
        <taxon>Thermomicrobiales</taxon>
        <taxon>environmental samples</taxon>
    </lineage>
</organism>